<dbReference type="OrthoDB" id="3694909at2759"/>
<accession>A0A8J2HXB2</accession>
<comment type="caution">
    <text evidence="2">The sequence shown here is derived from an EMBL/GenBank/DDBJ whole genome shotgun (WGS) entry which is preliminary data.</text>
</comment>
<evidence type="ECO:0000313" key="2">
    <source>
        <dbReference type="EMBL" id="CAG5150308.1"/>
    </source>
</evidence>
<dbReference type="EMBL" id="CAJRGZ010000015">
    <property type="protein sequence ID" value="CAG5150308.1"/>
    <property type="molecule type" value="Genomic_DNA"/>
</dbReference>
<sequence length="494" mass="55218">MFFSLLAEAKGEKAPTQKATPKVKLTPAPKRKTAKATSTASPAFRVEKRAPAKHSIPAFNVLTLRSPTPAQSNSRSEDTARCRPLPVPAIVARNANHSAVPVEDLITSLLAPHPLAVKQAAARKAREEAAQQAAAQRTYFSQRRRAPGRRQPVLELPRTFVPKVDRMPKCQSKSSYENMSQRQLLDEVQFRELELDYDYKGYLVDVLVLNDKAYFELIDKLGDPIEAMEFAQGEVKHFNKELRRKRAVAQAAAQQTEREAHRKKKEEERAKAEQLAFEEKEAEKKAKEARQAAEAQQQVQKRRRKDSQNTDSGYSSKSTSSPGIGESGDAASAKDKKRFRSNDDDTEENTSRNKTKSSKSSQPSKTPHVIKAKRTRTALPRAMQASADKASSIKDENVEMSDSNDSDVLVRTRPVKKTTKKTTQVNAPTIVPSQASTRRTRSTFVVEDPEDEDTEDADEDIEDNIDTFVEDDGYEPKRKSKIGAMTGSKLFKSF</sequence>
<proteinExistence type="predicted"/>
<feature type="region of interest" description="Disordered" evidence="1">
    <location>
        <begin position="1"/>
        <end position="41"/>
    </location>
</feature>
<evidence type="ECO:0000256" key="1">
    <source>
        <dbReference type="SAM" id="MobiDB-lite"/>
    </source>
</evidence>
<feature type="region of interest" description="Disordered" evidence="1">
    <location>
        <begin position="247"/>
        <end position="459"/>
    </location>
</feature>
<protein>
    <submittedName>
        <fullName evidence="2">Uncharacterized protein</fullName>
    </submittedName>
</protein>
<feature type="compositionally biased region" description="Low complexity" evidence="1">
    <location>
        <begin position="358"/>
        <end position="367"/>
    </location>
</feature>
<feature type="compositionally biased region" description="Basic and acidic residues" evidence="1">
    <location>
        <begin position="256"/>
        <end position="291"/>
    </location>
</feature>
<feature type="compositionally biased region" description="Low complexity" evidence="1">
    <location>
        <begin position="312"/>
        <end position="324"/>
    </location>
</feature>
<organism evidence="2 3">
    <name type="scientific">Alternaria atra</name>
    <dbReference type="NCBI Taxonomy" id="119953"/>
    <lineage>
        <taxon>Eukaryota</taxon>
        <taxon>Fungi</taxon>
        <taxon>Dikarya</taxon>
        <taxon>Ascomycota</taxon>
        <taxon>Pezizomycotina</taxon>
        <taxon>Dothideomycetes</taxon>
        <taxon>Pleosporomycetidae</taxon>
        <taxon>Pleosporales</taxon>
        <taxon>Pleosporineae</taxon>
        <taxon>Pleosporaceae</taxon>
        <taxon>Alternaria</taxon>
        <taxon>Alternaria sect. Ulocladioides</taxon>
    </lineage>
</organism>
<name>A0A8J2HXB2_9PLEO</name>
<dbReference type="Proteomes" id="UP000676310">
    <property type="component" value="Unassembled WGS sequence"/>
</dbReference>
<feature type="compositionally biased region" description="Polar residues" evidence="1">
    <location>
        <begin position="424"/>
        <end position="437"/>
    </location>
</feature>
<reference evidence="2" key="1">
    <citation type="submission" date="2021-05" db="EMBL/GenBank/DDBJ databases">
        <authorList>
            <person name="Stam R."/>
        </authorList>
    </citation>
    <scope>NUCLEOTIDE SEQUENCE</scope>
    <source>
        <strain evidence="2">CS162</strain>
    </source>
</reference>
<dbReference type="RefSeq" id="XP_043166162.1">
    <property type="nucleotide sequence ID" value="XM_043310227.1"/>
</dbReference>
<dbReference type="AlphaFoldDB" id="A0A8J2HXB2"/>
<dbReference type="GeneID" id="67014087"/>
<evidence type="ECO:0000313" key="3">
    <source>
        <dbReference type="Proteomes" id="UP000676310"/>
    </source>
</evidence>
<keyword evidence="3" id="KW-1185">Reference proteome</keyword>
<feature type="compositionally biased region" description="Acidic residues" evidence="1">
    <location>
        <begin position="447"/>
        <end position="459"/>
    </location>
</feature>
<gene>
    <name evidence="2" type="ORF">ALTATR162_LOCUS2621</name>
</gene>